<keyword evidence="3 12" id="KW-0554">One-carbon metabolism</keyword>
<dbReference type="PANTHER" id="PTHR48099:SF5">
    <property type="entry name" value="C-1-TETRAHYDROFOLATE SYNTHASE, CYTOPLASMIC"/>
    <property type="match status" value="1"/>
</dbReference>
<dbReference type="Pfam" id="PF02882">
    <property type="entry name" value="THF_DHG_CYH_C"/>
    <property type="match status" value="1"/>
</dbReference>
<evidence type="ECO:0000256" key="6">
    <source>
        <dbReference type="ARBA" id="ARBA00022801"/>
    </source>
</evidence>
<comment type="function">
    <text evidence="12">Catalyzes the oxidation of 5,10-methylenetetrahydrofolate to 5,10-methenyltetrahydrofolate and then the hydrolysis of 5,10-methenyltetrahydrofolate to 10-formyltetrahydrofolate.</text>
</comment>
<feature type="binding site" evidence="12">
    <location>
        <begin position="165"/>
        <end position="167"/>
    </location>
    <ligand>
        <name>NADP(+)</name>
        <dbReference type="ChEBI" id="CHEBI:58349"/>
    </ligand>
</feature>
<evidence type="ECO:0000259" key="14">
    <source>
        <dbReference type="Pfam" id="PF02882"/>
    </source>
</evidence>
<dbReference type="FunFam" id="3.40.50.720:FF:000094">
    <property type="entry name" value="Bifunctional protein FolD"/>
    <property type="match status" value="1"/>
</dbReference>
<comment type="catalytic activity">
    <reaction evidence="12">
        <text>(6R)-5,10-methenyltetrahydrofolate + H2O = (6R)-10-formyltetrahydrofolate + H(+)</text>
        <dbReference type="Rhea" id="RHEA:23700"/>
        <dbReference type="ChEBI" id="CHEBI:15377"/>
        <dbReference type="ChEBI" id="CHEBI:15378"/>
        <dbReference type="ChEBI" id="CHEBI:57455"/>
        <dbReference type="ChEBI" id="CHEBI:195366"/>
        <dbReference type="EC" id="3.5.4.9"/>
    </reaction>
</comment>
<keyword evidence="9 12" id="KW-0368">Histidine biosynthesis</keyword>
<keyword evidence="11 12" id="KW-0511">Multifunctional enzyme</keyword>
<keyword evidence="6 12" id="KW-0378">Hydrolase</keyword>
<comment type="catalytic activity">
    <reaction evidence="12">
        <text>(6R)-5,10-methylene-5,6,7,8-tetrahydrofolate + NADP(+) = (6R)-5,10-methenyltetrahydrofolate + NADPH</text>
        <dbReference type="Rhea" id="RHEA:22812"/>
        <dbReference type="ChEBI" id="CHEBI:15636"/>
        <dbReference type="ChEBI" id="CHEBI:57455"/>
        <dbReference type="ChEBI" id="CHEBI:57783"/>
        <dbReference type="ChEBI" id="CHEBI:58349"/>
        <dbReference type="EC" id="1.5.1.5"/>
    </reaction>
</comment>
<dbReference type="InterPro" id="IPR036291">
    <property type="entry name" value="NAD(P)-bd_dom_sf"/>
</dbReference>
<dbReference type="SUPFAM" id="SSF53223">
    <property type="entry name" value="Aminoacid dehydrogenase-like, N-terminal domain"/>
    <property type="match status" value="1"/>
</dbReference>
<dbReference type="GO" id="GO:0005829">
    <property type="term" value="C:cytosol"/>
    <property type="evidence" value="ECO:0007669"/>
    <property type="project" value="TreeGrafter"/>
</dbReference>
<comment type="caution">
    <text evidence="15">The sequence shown here is derived from an EMBL/GenBank/DDBJ whole genome shotgun (WGS) entry which is preliminary data.</text>
</comment>
<keyword evidence="7 12" id="KW-0521">NADP</keyword>
<comment type="similarity">
    <text evidence="12">Belongs to the tetrahydrofolate dehydrogenase/cyclohydrolase family.</text>
</comment>
<evidence type="ECO:0000313" key="15">
    <source>
        <dbReference type="EMBL" id="CCI86152.1"/>
    </source>
</evidence>
<dbReference type="GO" id="GO:0009086">
    <property type="term" value="P:methionine biosynthetic process"/>
    <property type="evidence" value="ECO:0007669"/>
    <property type="project" value="UniProtKB-KW"/>
</dbReference>
<name>I7J182_9LACO</name>
<dbReference type="SUPFAM" id="SSF51735">
    <property type="entry name" value="NAD(P)-binding Rossmann-fold domains"/>
    <property type="match status" value="1"/>
</dbReference>
<dbReference type="UniPathway" id="UPA00193"/>
<protein>
    <recommendedName>
        <fullName evidence="12">Bifunctional protein FolD</fullName>
    </recommendedName>
    <domain>
        <recommendedName>
            <fullName evidence="12">Methylenetetrahydrofolate dehydrogenase</fullName>
            <ecNumber evidence="12">1.5.1.5</ecNumber>
        </recommendedName>
    </domain>
    <domain>
        <recommendedName>
            <fullName evidence="12">Methenyltetrahydrofolate cyclohydrolase</fullName>
            <ecNumber evidence="12">3.5.4.9</ecNumber>
        </recommendedName>
    </domain>
</protein>
<feature type="binding site" evidence="12">
    <location>
        <position position="231"/>
    </location>
    <ligand>
        <name>NADP(+)</name>
        <dbReference type="ChEBI" id="CHEBI:58349"/>
    </ligand>
</feature>
<reference evidence="15 16" key="1">
    <citation type="submission" date="2012-06" db="EMBL/GenBank/DDBJ databases">
        <title>Draft genome sequence of Lactobacillus gigeriorum CRBIP 24.85T, isolated from chicken crop.</title>
        <authorList>
            <person name="Cousin S."/>
            <person name="Ma L."/>
            <person name="Creno S."/>
            <person name="Clermont D."/>
            <person name="Loux V."/>
            <person name="Bizet C."/>
            <person name="Bouchier C."/>
        </authorList>
    </citation>
    <scope>NUCLEOTIDE SEQUENCE [LARGE SCALE GENOMIC DNA]</scope>
    <source>
        <strain evidence="16">CRBIP 24.85T</strain>
    </source>
</reference>
<dbReference type="GO" id="GO:0004477">
    <property type="term" value="F:methenyltetrahydrofolate cyclohydrolase activity"/>
    <property type="evidence" value="ECO:0007669"/>
    <property type="project" value="UniProtKB-UniRule"/>
</dbReference>
<dbReference type="CDD" id="cd01080">
    <property type="entry name" value="NAD_bind_m-THF_DH_Cyclohyd"/>
    <property type="match status" value="1"/>
</dbReference>
<dbReference type="InterPro" id="IPR020631">
    <property type="entry name" value="THF_DH/CycHdrlase_NAD-bd_dom"/>
</dbReference>
<organism evidence="15 16">
    <name type="scientific">Lactobacillus gigeriorum DSM 23908 = CRBIP 24.85</name>
    <dbReference type="NCBI Taxonomy" id="1423751"/>
    <lineage>
        <taxon>Bacteria</taxon>
        <taxon>Bacillati</taxon>
        <taxon>Bacillota</taxon>
        <taxon>Bacilli</taxon>
        <taxon>Lactobacillales</taxon>
        <taxon>Lactobacillaceae</taxon>
        <taxon>Lactobacillus</taxon>
    </lineage>
</organism>
<dbReference type="InterPro" id="IPR046346">
    <property type="entry name" value="Aminoacid_DH-like_N_sf"/>
</dbReference>
<dbReference type="Proteomes" id="UP000009326">
    <property type="component" value="Unassembled WGS sequence"/>
</dbReference>
<dbReference type="InterPro" id="IPR020630">
    <property type="entry name" value="THF_DH/CycHdrlase_cat_dom"/>
</dbReference>
<dbReference type="HAMAP" id="MF_01576">
    <property type="entry name" value="THF_DHG_CYH"/>
    <property type="match status" value="1"/>
</dbReference>
<dbReference type="EC" id="1.5.1.5" evidence="12"/>
<evidence type="ECO:0000259" key="13">
    <source>
        <dbReference type="Pfam" id="PF00763"/>
    </source>
</evidence>
<evidence type="ECO:0000313" key="16">
    <source>
        <dbReference type="Proteomes" id="UP000009326"/>
    </source>
</evidence>
<keyword evidence="10 12" id="KW-0486">Methionine biosynthesis</keyword>
<dbReference type="PRINTS" id="PR00085">
    <property type="entry name" value="THFDHDRGNASE"/>
</dbReference>
<proteinExistence type="inferred from homology"/>
<sequence>MMGKILDGKKVAQIKSEELKHTVEKLVSEGKTPHFCVINIGADPASKVYVATKARRAKKLGIIEETYQLPAETTEAEVIALIEKLNADPEITGVMVQLPAPDHIDVDHLMATIDPEKDVDCLTPANTGRLWIGNHFVEPATASGIITLLDYYDIDLTGLNAVIVGRSNIVGKPLAALLLERNASVSILHSRTKNLAEHTKNADIVVAAVGHPKLITADMVKEGAIVIDVGINRVDKHLIGDVDFDEVSKKAAWITPVPGGVGPLTVESLMEQVVKLAMRHKNDRG</sequence>
<evidence type="ECO:0000256" key="4">
    <source>
        <dbReference type="ARBA" id="ARBA00022605"/>
    </source>
</evidence>
<keyword evidence="4 12" id="KW-0028">Amino-acid biosynthesis</keyword>
<dbReference type="FunFam" id="3.40.50.10860:FF:000005">
    <property type="entry name" value="C-1-tetrahydrofolate synthase, cytoplasmic, putative"/>
    <property type="match status" value="1"/>
</dbReference>
<keyword evidence="8 12" id="KW-0560">Oxidoreductase</keyword>
<dbReference type="GO" id="GO:0004488">
    <property type="term" value="F:methylenetetrahydrofolate dehydrogenase (NADP+) activity"/>
    <property type="evidence" value="ECO:0007669"/>
    <property type="project" value="UniProtKB-UniRule"/>
</dbReference>
<evidence type="ECO:0000256" key="1">
    <source>
        <dbReference type="ARBA" id="ARBA00004777"/>
    </source>
</evidence>
<comment type="caution">
    <text evidence="12">Lacks conserved residue(s) required for the propagation of feature annotation.</text>
</comment>
<dbReference type="Gene3D" id="3.40.50.10860">
    <property type="entry name" value="Leucine Dehydrogenase, chain A, domain 1"/>
    <property type="match status" value="1"/>
</dbReference>
<comment type="subunit">
    <text evidence="2 12">Homodimer.</text>
</comment>
<dbReference type="Gene3D" id="3.40.50.720">
    <property type="entry name" value="NAD(P)-binding Rossmann-like Domain"/>
    <property type="match status" value="1"/>
</dbReference>
<evidence type="ECO:0000256" key="11">
    <source>
        <dbReference type="ARBA" id="ARBA00023268"/>
    </source>
</evidence>
<dbReference type="GO" id="GO:0006164">
    <property type="term" value="P:purine nucleotide biosynthetic process"/>
    <property type="evidence" value="ECO:0007669"/>
    <property type="project" value="UniProtKB-KW"/>
</dbReference>
<gene>
    <name evidence="12" type="primary">folD</name>
    <name evidence="15" type="ORF">BN52_02775</name>
</gene>
<dbReference type="AlphaFoldDB" id="I7J182"/>
<dbReference type="EMBL" id="CAKC01000001">
    <property type="protein sequence ID" value="CCI86152.1"/>
    <property type="molecule type" value="Genomic_DNA"/>
</dbReference>
<comment type="pathway">
    <text evidence="1 12">One-carbon metabolism; tetrahydrofolate interconversion.</text>
</comment>
<evidence type="ECO:0000256" key="12">
    <source>
        <dbReference type="HAMAP-Rule" id="MF_01576"/>
    </source>
</evidence>
<evidence type="ECO:0000256" key="7">
    <source>
        <dbReference type="ARBA" id="ARBA00022857"/>
    </source>
</evidence>
<dbReference type="GO" id="GO:0035999">
    <property type="term" value="P:tetrahydrofolate interconversion"/>
    <property type="evidence" value="ECO:0007669"/>
    <property type="project" value="UniProtKB-UniRule"/>
</dbReference>
<evidence type="ECO:0000256" key="10">
    <source>
        <dbReference type="ARBA" id="ARBA00023167"/>
    </source>
</evidence>
<evidence type="ECO:0000256" key="2">
    <source>
        <dbReference type="ARBA" id="ARBA00011738"/>
    </source>
</evidence>
<feature type="domain" description="Tetrahydrofolate dehydrogenase/cyclohydrolase NAD(P)-binding" evidence="14">
    <location>
        <begin position="139"/>
        <end position="280"/>
    </location>
</feature>
<feature type="domain" description="Tetrahydrofolate dehydrogenase/cyclohydrolase catalytic" evidence="13">
    <location>
        <begin position="6"/>
        <end position="120"/>
    </location>
</feature>
<evidence type="ECO:0000256" key="8">
    <source>
        <dbReference type="ARBA" id="ARBA00023002"/>
    </source>
</evidence>
<dbReference type="InterPro" id="IPR000672">
    <property type="entry name" value="THF_DH/CycHdrlase"/>
</dbReference>
<dbReference type="PANTHER" id="PTHR48099">
    <property type="entry name" value="C-1-TETRAHYDROFOLATE SYNTHASE, CYTOPLASMIC-RELATED"/>
    <property type="match status" value="1"/>
</dbReference>
<evidence type="ECO:0000256" key="3">
    <source>
        <dbReference type="ARBA" id="ARBA00022563"/>
    </source>
</evidence>
<dbReference type="Pfam" id="PF00763">
    <property type="entry name" value="THF_DHG_CYH"/>
    <property type="match status" value="1"/>
</dbReference>
<keyword evidence="5 12" id="KW-0658">Purine biosynthesis</keyword>
<dbReference type="STRING" id="1423751.FC38_GL001472"/>
<evidence type="ECO:0000256" key="5">
    <source>
        <dbReference type="ARBA" id="ARBA00022755"/>
    </source>
</evidence>
<dbReference type="GO" id="GO:0000105">
    <property type="term" value="P:L-histidine biosynthetic process"/>
    <property type="evidence" value="ECO:0007669"/>
    <property type="project" value="UniProtKB-KW"/>
</dbReference>
<accession>I7J182</accession>
<dbReference type="EC" id="3.5.4.9" evidence="12"/>
<evidence type="ECO:0000256" key="9">
    <source>
        <dbReference type="ARBA" id="ARBA00023102"/>
    </source>
</evidence>